<dbReference type="InterPro" id="IPR016181">
    <property type="entry name" value="Acyl_CoA_acyltransferase"/>
</dbReference>
<proteinExistence type="predicted"/>
<evidence type="ECO:0000313" key="5">
    <source>
        <dbReference type="Proteomes" id="UP000681035"/>
    </source>
</evidence>
<evidence type="ECO:0000259" key="3">
    <source>
        <dbReference type="PROSITE" id="PS51186"/>
    </source>
</evidence>
<dbReference type="PANTHER" id="PTHR43877:SF1">
    <property type="entry name" value="ACETYLTRANSFERASE"/>
    <property type="match status" value="1"/>
</dbReference>
<dbReference type="PROSITE" id="PS51186">
    <property type="entry name" value="GNAT"/>
    <property type="match status" value="2"/>
</dbReference>
<dbReference type="AlphaFoldDB" id="A0A810PZW2"/>
<evidence type="ECO:0000313" key="4">
    <source>
        <dbReference type="EMBL" id="BCK81174.1"/>
    </source>
</evidence>
<name>A0A810PZW2_9FIRM</name>
<gene>
    <name evidence="4" type="ORF">MM50RIKEN_09370</name>
</gene>
<protein>
    <recommendedName>
        <fullName evidence="3">N-acetyltransferase domain-containing protein</fullName>
    </recommendedName>
</protein>
<keyword evidence="2" id="KW-0012">Acyltransferase</keyword>
<feature type="domain" description="N-acetyltransferase" evidence="3">
    <location>
        <begin position="168"/>
        <end position="309"/>
    </location>
</feature>
<sequence length="309" mass="35162">MNKTIHIREAVTPEEVERFWQELHAYHARDIFPDPAEEDRAYFLDDSQYRAAVQRIHDREGDRCYYLLFRREGRDIGFALTALYPSEDGKCFVMEFCVLPEFRGDGTGTACARLLLDWAADQGAQYGELNAADPRRIRFWSRLGFRPNGRDEWGEPLMLRPPEQALPITVELLRDPADWQLRKLENGYLAEIGEPLLTEESTERLRAAVEQGHIRFLLAYRGCRAVGMCSVAENFSTFCCGPVAVLEDLYVEPVFRRQGIARQLTHSAQALCRERGVGSLTVCCAPCDEAMYQALGFNVPLGVSRSCLL</sequence>
<dbReference type="Proteomes" id="UP000681035">
    <property type="component" value="Chromosome"/>
</dbReference>
<dbReference type="Pfam" id="PF00583">
    <property type="entry name" value="Acetyltransf_1"/>
    <property type="match status" value="1"/>
</dbReference>
<accession>A0A810PZW2</accession>
<dbReference type="Gene3D" id="3.40.630.30">
    <property type="match status" value="2"/>
</dbReference>
<evidence type="ECO:0000256" key="1">
    <source>
        <dbReference type="ARBA" id="ARBA00022679"/>
    </source>
</evidence>
<dbReference type="Pfam" id="PF13673">
    <property type="entry name" value="Acetyltransf_10"/>
    <property type="match status" value="1"/>
</dbReference>
<feature type="domain" description="N-acetyltransferase" evidence="3">
    <location>
        <begin position="5"/>
        <end position="163"/>
    </location>
</feature>
<reference evidence="4" key="1">
    <citation type="submission" date="2020-09" db="EMBL/GenBank/DDBJ databases">
        <title>New species isolated from human feces.</title>
        <authorList>
            <person name="Kitahara M."/>
            <person name="Shigeno Y."/>
            <person name="Shime M."/>
            <person name="Matsumoto Y."/>
            <person name="Nakamura S."/>
            <person name="Motooka D."/>
            <person name="Fukuoka S."/>
            <person name="Nishikawa H."/>
            <person name="Benno Y."/>
        </authorList>
    </citation>
    <scope>NUCLEOTIDE SEQUENCE</scope>
    <source>
        <strain evidence="4">MM50</strain>
    </source>
</reference>
<dbReference type="CDD" id="cd04301">
    <property type="entry name" value="NAT_SF"/>
    <property type="match status" value="2"/>
</dbReference>
<evidence type="ECO:0000256" key="2">
    <source>
        <dbReference type="ARBA" id="ARBA00023315"/>
    </source>
</evidence>
<keyword evidence="1" id="KW-0808">Transferase</keyword>
<dbReference type="KEGG" id="vcop:MM50RIKEN_09370"/>
<dbReference type="PANTHER" id="PTHR43877">
    <property type="entry name" value="AMINOALKYLPHOSPHONATE N-ACETYLTRANSFERASE-RELATED-RELATED"/>
    <property type="match status" value="1"/>
</dbReference>
<dbReference type="RefSeq" id="WP_213541938.1">
    <property type="nucleotide sequence ID" value="NZ_AP023418.1"/>
</dbReference>
<dbReference type="EMBL" id="AP023418">
    <property type="protein sequence ID" value="BCK81174.1"/>
    <property type="molecule type" value="Genomic_DNA"/>
</dbReference>
<keyword evidence="5" id="KW-1185">Reference proteome</keyword>
<dbReference type="GO" id="GO:0016747">
    <property type="term" value="F:acyltransferase activity, transferring groups other than amino-acyl groups"/>
    <property type="evidence" value="ECO:0007669"/>
    <property type="project" value="InterPro"/>
</dbReference>
<dbReference type="SUPFAM" id="SSF55729">
    <property type="entry name" value="Acyl-CoA N-acyltransferases (Nat)"/>
    <property type="match status" value="2"/>
</dbReference>
<organism evidence="4 5">
    <name type="scientific">Vescimonas coprocola</name>
    <dbReference type="NCBI Taxonomy" id="2714355"/>
    <lineage>
        <taxon>Bacteria</taxon>
        <taxon>Bacillati</taxon>
        <taxon>Bacillota</taxon>
        <taxon>Clostridia</taxon>
        <taxon>Eubacteriales</taxon>
        <taxon>Oscillospiraceae</taxon>
        <taxon>Vescimonas</taxon>
    </lineage>
</organism>
<dbReference type="InterPro" id="IPR000182">
    <property type="entry name" value="GNAT_dom"/>
</dbReference>
<dbReference type="InterPro" id="IPR050832">
    <property type="entry name" value="Bact_Acetyltransf"/>
</dbReference>